<organism evidence="2 3">
    <name type="scientific">Centaurea solstitialis</name>
    <name type="common">yellow star-thistle</name>
    <dbReference type="NCBI Taxonomy" id="347529"/>
    <lineage>
        <taxon>Eukaryota</taxon>
        <taxon>Viridiplantae</taxon>
        <taxon>Streptophyta</taxon>
        <taxon>Embryophyta</taxon>
        <taxon>Tracheophyta</taxon>
        <taxon>Spermatophyta</taxon>
        <taxon>Magnoliopsida</taxon>
        <taxon>eudicotyledons</taxon>
        <taxon>Gunneridae</taxon>
        <taxon>Pentapetalae</taxon>
        <taxon>asterids</taxon>
        <taxon>campanulids</taxon>
        <taxon>Asterales</taxon>
        <taxon>Asteraceae</taxon>
        <taxon>Carduoideae</taxon>
        <taxon>Cardueae</taxon>
        <taxon>Centaureinae</taxon>
        <taxon>Centaurea</taxon>
    </lineage>
</organism>
<proteinExistence type="predicted"/>
<protein>
    <submittedName>
        <fullName evidence="2">Uncharacterized protein</fullName>
    </submittedName>
</protein>
<name>A0AA38TFX6_9ASTR</name>
<keyword evidence="3" id="KW-1185">Reference proteome</keyword>
<comment type="caution">
    <text evidence="2">The sequence shown here is derived from an EMBL/GenBank/DDBJ whole genome shotgun (WGS) entry which is preliminary data.</text>
</comment>
<dbReference type="PANTHER" id="PTHR33052">
    <property type="entry name" value="DUF4228 DOMAIN PROTEIN-RELATED"/>
    <property type="match status" value="1"/>
</dbReference>
<evidence type="ECO:0000313" key="3">
    <source>
        <dbReference type="Proteomes" id="UP001172457"/>
    </source>
</evidence>
<sequence length="180" mass="20239">MLMECIGSLFGVQSSESRNPKNVKDPSFSVGNSLNSNELCVRVVHAGGKVDLYRNPVAVSQLTKRYSGMAIARPEVFKNPYEAVLSSRALLLPGQKYYLVPIRQAEKETLCQEEKGSNGCSDESDDSVFSARDYYVSKEQWSRCKVKKHIRSNRPSVVKSRSWRGSDWEPSLTRSKELSP</sequence>
<accession>A0AA38TFX6</accession>
<dbReference type="Proteomes" id="UP001172457">
    <property type="component" value="Chromosome 4"/>
</dbReference>
<dbReference type="Pfam" id="PF14009">
    <property type="entry name" value="PADRE"/>
    <property type="match status" value="1"/>
</dbReference>
<reference evidence="2" key="1">
    <citation type="submission" date="2023-03" db="EMBL/GenBank/DDBJ databases">
        <title>Chromosome-scale reference genome and RAD-based genetic map of yellow starthistle (Centaurea solstitialis) reveal putative structural variation and QTLs associated with invader traits.</title>
        <authorList>
            <person name="Reatini B."/>
            <person name="Cang F.A."/>
            <person name="Jiang Q."/>
            <person name="Mckibben M.T.W."/>
            <person name="Barker M.S."/>
            <person name="Rieseberg L.H."/>
            <person name="Dlugosch K.M."/>
        </authorList>
    </citation>
    <scope>NUCLEOTIDE SEQUENCE</scope>
    <source>
        <strain evidence="2">CAN-66</strain>
        <tissue evidence="2">Leaf</tissue>
    </source>
</reference>
<evidence type="ECO:0000313" key="2">
    <source>
        <dbReference type="EMBL" id="KAJ9554471.1"/>
    </source>
</evidence>
<evidence type="ECO:0000256" key="1">
    <source>
        <dbReference type="SAM" id="MobiDB-lite"/>
    </source>
</evidence>
<dbReference type="EMBL" id="JARYMX010000004">
    <property type="protein sequence ID" value="KAJ9554471.1"/>
    <property type="molecule type" value="Genomic_DNA"/>
</dbReference>
<dbReference type="AlphaFoldDB" id="A0AA38TFX6"/>
<gene>
    <name evidence="2" type="ORF">OSB04_018516</name>
</gene>
<dbReference type="InterPro" id="IPR025322">
    <property type="entry name" value="PADRE_dom"/>
</dbReference>
<feature type="region of interest" description="Disordered" evidence="1">
    <location>
        <begin position="150"/>
        <end position="180"/>
    </location>
</feature>